<dbReference type="InterPro" id="IPR010279">
    <property type="entry name" value="YqjD/ElaB"/>
</dbReference>
<evidence type="ECO:0000313" key="3">
    <source>
        <dbReference type="Proteomes" id="UP000451565"/>
    </source>
</evidence>
<comment type="caution">
    <text evidence="2">The sequence shown here is derived from an EMBL/GenBank/DDBJ whole genome shotgun (WGS) entry which is preliminary data.</text>
</comment>
<keyword evidence="3" id="KW-1185">Reference proteome</keyword>
<reference evidence="2 3" key="1">
    <citation type="submission" date="2019-10" db="EMBL/GenBank/DDBJ databases">
        <title>Glaciimonas soli sp. nov., a psychrophilic bacterium isolated from the forest soil of a high elevation mountain in Taiwan.</title>
        <authorList>
            <person name="Wang L.-T."/>
            <person name="Shieh W.Y."/>
        </authorList>
    </citation>
    <scope>NUCLEOTIDE SEQUENCE [LARGE SCALE GENOMIC DNA]</scope>
    <source>
        <strain evidence="2 3">GS1</strain>
    </source>
</reference>
<sequence>MAINTDHIKDARDNLNEGLKSVINEAEQIIDEAHDHAQHRYDKARAKLKETLHTAKTEFPKVSKKAVERSRHAAHVTDEYVGDNPWKAVGVAAAIGLLVGVVIGRGR</sequence>
<feature type="domain" description="DUF883" evidence="1">
    <location>
        <begin position="77"/>
        <end position="105"/>
    </location>
</feature>
<evidence type="ECO:0000313" key="2">
    <source>
        <dbReference type="EMBL" id="MQR01377.1"/>
    </source>
</evidence>
<name>A0A843YTP3_9BURK</name>
<accession>A0A843YTP3</accession>
<dbReference type="Pfam" id="PF19029">
    <property type="entry name" value="DUF883_C"/>
    <property type="match status" value="1"/>
</dbReference>
<dbReference type="RefSeq" id="WP_153234998.1">
    <property type="nucleotide sequence ID" value="NZ_WINI01000006.1"/>
</dbReference>
<dbReference type="AlphaFoldDB" id="A0A843YTP3"/>
<evidence type="ECO:0000259" key="1">
    <source>
        <dbReference type="Pfam" id="PF19029"/>
    </source>
</evidence>
<dbReference type="InterPro" id="IPR043605">
    <property type="entry name" value="DUF883_C"/>
</dbReference>
<dbReference type="EMBL" id="WINI01000006">
    <property type="protein sequence ID" value="MQR01377.1"/>
    <property type="molecule type" value="Genomic_DNA"/>
</dbReference>
<dbReference type="GO" id="GO:0043022">
    <property type="term" value="F:ribosome binding"/>
    <property type="evidence" value="ECO:0007669"/>
    <property type="project" value="InterPro"/>
</dbReference>
<dbReference type="PANTHER" id="PTHR35893">
    <property type="entry name" value="INNER MEMBRANE PROTEIN-RELATED"/>
    <property type="match status" value="1"/>
</dbReference>
<dbReference type="PANTHER" id="PTHR35893:SF3">
    <property type="entry name" value="INNER MEMBRANE PROTEIN"/>
    <property type="match status" value="1"/>
</dbReference>
<organism evidence="2 3">
    <name type="scientific">Glaciimonas soli</name>
    <dbReference type="NCBI Taxonomy" id="2590999"/>
    <lineage>
        <taxon>Bacteria</taxon>
        <taxon>Pseudomonadati</taxon>
        <taxon>Pseudomonadota</taxon>
        <taxon>Betaproteobacteria</taxon>
        <taxon>Burkholderiales</taxon>
        <taxon>Oxalobacteraceae</taxon>
        <taxon>Glaciimonas</taxon>
    </lineage>
</organism>
<protein>
    <submittedName>
        <fullName evidence="2">DUF883 family protein</fullName>
    </submittedName>
</protein>
<gene>
    <name evidence="2" type="ORF">GEV47_11890</name>
</gene>
<dbReference type="Proteomes" id="UP000451565">
    <property type="component" value="Unassembled WGS sequence"/>
</dbReference>
<dbReference type="OrthoDB" id="9181874at2"/>
<proteinExistence type="predicted"/>